<evidence type="ECO:0000313" key="5">
    <source>
        <dbReference type="EMBL" id="KAJ8720364.1"/>
    </source>
</evidence>
<keyword evidence="2" id="KW-0964">Secreted</keyword>
<organism evidence="5 6">
    <name type="scientific">Mythimna separata</name>
    <name type="common">Oriental armyworm</name>
    <name type="synonym">Pseudaletia separata</name>
    <dbReference type="NCBI Taxonomy" id="271217"/>
    <lineage>
        <taxon>Eukaryota</taxon>
        <taxon>Metazoa</taxon>
        <taxon>Ecdysozoa</taxon>
        <taxon>Arthropoda</taxon>
        <taxon>Hexapoda</taxon>
        <taxon>Insecta</taxon>
        <taxon>Pterygota</taxon>
        <taxon>Neoptera</taxon>
        <taxon>Endopterygota</taxon>
        <taxon>Lepidoptera</taxon>
        <taxon>Glossata</taxon>
        <taxon>Ditrysia</taxon>
        <taxon>Noctuoidea</taxon>
        <taxon>Noctuidae</taxon>
        <taxon>Noctuinae</taxon>
        <taxon>Hadenini</taxon>
        <taxon>Mythimna</taxon>
    </lineage>
</organism>
<evidence type="ECO:0000256" key="2">
    <source>
        <dbReference type="ARBA" id="ARBA00022525"/>
    </source>
</evidence>
<comment type="subcellular location">
    <subcellularLocation>
        <location evidence="1">Secreted</location>
    </subcellularLocation>
</comment>
<reference evidence="5" key="1">
    <citation type="submission" date="2023-03" db="EMBL/GenBank/DDBJ databases">
        <title>Chromosome-level genomes of two armyworms, Mythimna separata and Mythimna loreyi, provide insights into the biosynthesis and reception of sex pheromones.</title>
        <authorList>
            <person name="Zhao H."/>
        </authorList>
    </citation>
    <scope>NUCLEOTIDE SEQUENCE</scope>
    <source>
        <strain evidence="5">BeijingLab</strain>
        <tissue evidence="5">Pupa</tissue>
    </source>
</reference>
<gene>
    <name evidence="5" type="ORF">PYW07_012407</name>
</gene>
<dbReference type="EMBL" id="JARGEI010000014">
    <property type="protein sequence ID" value="KAJ8720364.1"/>
    <property type="molecule type" value="Genomic_DNA"/>
</dbReference>
<name>A0AAD7YMY1_MYTSE</name>
<evidence type="ECO:0000256" key="3">
    <source>
        <dbReference type="SAM" id="SignalP"/>
    </source>
</evidence>
<keyword evidence="3" id="KW-0732">Signal</keyword>
<sequence>MVSNILVFALIVGTNAITWSTELPKKPEEFANLTGCYIKEIHDVIPFSDTVNALGFCYIIHCTITQIDYISCGVTSDVNDNCHITEAQFDEPFPKCCPMVKCYDEDIPWVKNTTNNEILIN</sequence>
<evidence type="ECO:0000259" key="4">
    <source>
        <dbReference type="SMART" id="SM01318"/>
    </source>
</evidence>
<dbReference type="Pfam" id="PF15430">
    <property type="entry name" value="SVWC"/>
    <property type="match status" value="1"/>
</dbReference>
<dbReference type="Proteomes" id="UP001231518">
    <property type="component" value="Chromosome 3"/>
</dbReference>
<dbReference type="InterPro" id="IPR029277">
    <property type="entry name" value="SVWC_dom"/>
</dbReference>
<feature type="chain" id="PRO_5042073077" description="Single domain-containing protein" evidence="3">
    <location>
        <begin position="17"/>
        <end position="121"/>
    </location>
</feature>
<evidence type="ECO:0000313" key="6">
    <source>
        <dbReference type="Proteomes" id="UP001231518"/>
    </source>
</evidence>
<evidence type="ECO:0000256" key="1">
    <source>
        <dbReference type="ARBA" id="ARBA00004613"/>
    </source>
</evidence>
<proteinExistence type="predicted"/>
<keyword evidence="6" id="KW-1185">Reference proteome</keyword>
<dbReference type="SMART" id="SM01318">
    <property type="entry name" value="SVWC"/>
    <property type="match status" value="1"/>
</dbReference>
<comment type="caution">
    <text evidence="5">The sequence shown here is derived from an EMBL/GenBank/DDBJ whole genome shotgun (WGS) entry which is preliminary data.</text>
</comment>
<feature type="domain" description="Single" evidence="4">
    <location>
        <begin position="36"/>
        <end position="102"/>
    </location>
</feature>
<feature type="signal peptide" evidence="3">
    <location>
        <begin position="1"/>
        <end position="16"/>
    </location>
</feature>
<dbReference type="AlphaFoldDB" id="A0AAD7YMY1"/>
<accession>A0AAD7YMY1</accession>
<dbReference type="GO" id="GO:0005576">
    <property type="term" value="C:extracellular region"/>
    <property type="evidence" value="ECO:0007669"/>
    <property type="project" value="UniProtKB-SubCell"/>
</dbReference>
<protein>
    <recommendedName>
        <fullName evidence="4">Single domain-containing protein</fullName>
    </recommendedName>
</protein>